<feature type="transmembrane region" description="Helical" evidence="1">
    <location>
        <begin position="98"/>
        <end position="120"/>
    </location>
</feature>
<evidence type="ECO:0000313" key="3">
    <source>
        <dbReference type="Proteomes" id="UP000181899"/>
    </source>
</evidence>
<dbReference type="Proteomes" id="UP000181899">
    <property type="component" value="Unassembled WGS sequence"/>
</dbReference>
<accession>A0A1I5EAM0</accession>
<sequence>MKKLYSYELENNQTYFVAFYYLLVYILRELQFYQSASILLTMGVFISVLLLLIYSLTLNNYKVIPTKPLGLLIYWFRFSIKIAFYFLLMLFIPQTDSYRKFIIIILFIFITLEFAFLGIYNKYKHKLFYSFTDDLIDEYYKLSIGSKTYKKILGKNFKIFKFTILLLYPISVWIATGGDFLWLLGIISIELLLLIIIKKN</sequence>
<name>A0A1I5EAM0_9CLOT</name>
<keyword evidence="1" id="KW-0472">Membrane</keyword>
<reference evidence="2 3" key="1">
    <citation type="submission" date="2016-10" db="EMBL/GenBank/DDBJ databases">
        <authorList>
            <person name="de Groot N.N."/>
        </authorList>
    </citation>
    <scope>NUCLEOTIDE SEQUENCE [LARGE SCALE GENOMIC DNA]</scope>
    <source>
        <strain evidence="2 3">ML2</strain>
    </source>
</reference>
<organism evidence="2 3">
    <name type="scientific">Proteiniclasticum ruminis</name>
    <dbReference type="NCBI Taxonomy" id="398199"/>
    <lineage>
        <taxon>Bacteria</taxon>
        <taxon>Bacillati</taxon>
        <taxon>Bacillota</taxon>
        <taxon>Clostridia</taxon>
        <taxon>Eubacteriales</taxon>
        <taxon>Clostridiaceae</taxon>
        <taxon>Proteiniclasticum</taxon>
    </lineage>
</organism>
<dbReference type="AlphaFoldDB" id="A0A1I5EAM0"/>
<protein>
    <submittedName>
        <fullName evidence="2">Uncharacterized protein</fullName>
    </submittedName>
</protein>
<evidence type="ECO:0000313" key="2">
    <source>
        <dbReference type="EMBL" id="SFO08572.1"/>
    </source>
</evidence>
<gene>
    <name evidence="2" type="ORF">SAMN04488695_1155</name>
</gene>
<evidence type="ECO:0000256" key="1">
    <source>
        <dbReference type="SAM" id="Phobius"/>
    </source>
</evidence>
<dbReference type="EMBL" id="FOVK01000015">
    <property type="protein sequence ID" value="SFO08572.1"/>
    <property type="molecule type" value="Genomic_DNA"/>
</dbReference>
<feature type="transmembrane region" description="Helical" evidence="1">
    <location>
        <begin position="180"/>
        <end position="197"/>
    </location>
</feature>
<feature type="transmembrane region" description="Helical" evidence="1">
    <location>
        <begin position="36"/>
        <end position="57"/>
    </location>
</feature>
<keyword evidence="3" id="KW-1185">Reference proteome</keyword>
<feature type="transmembrane region" description="Helical" evidence="1">
    <location>
        <begin position="69"/>
        <end position="92"/>
    </location>
</feature>
<feature type="transmembrane region" description="Helical" evidence="1">
    <location>
        <begin position="12"/>
        <end position="30"/>
    </location>
</feature>
<proteinExistence type="predicted"/>
<keyword evidence="1" id="KW-1133">Transmembrane helix</keyword>
<feature type="transmembrane region" description="Helical" evidence="1">
    <location>
        <begin position="157"/>
        <end position="174"/>
    </location>
</feature>
<dbReference type="RefSeq" id="WP_074912826.1">
    <property type="nucleotide sequence ID" value="NZ_FOVK01000015.1"/>
</dbReference>
<keyword evidence="1" id="KW-0812">Transmembrane</keyword>